<name>A0ACD3AN88_9AGAR</name>
<proteinExistence type="predicted"/>
<protein>
    <submittedName>
        <fullName evidence="1">Uncharacterized protein</fullName>
    </submittedName>
</protein>
<organism evidence="1 2">
    <name type="scientific">Pluteus cervinus</name>
    <dbReference type="NCBI Taxonomy" id="181527"/>
    <lineage>
        <taxon>Eukaryota</taxon>
        <taxon>Fungi</taxon>
        <taxon>Dikarya</taxon>
        <taxon>Basidiomycota</taxon>
        <taxon>Agaricomycotina</taxon>
        <taxon>Agaricomycetes</taxon>
        <taxon>Agaricomycetidae</taxon>
        <taxon>Agaricales</taxon>
        <taxon>Pluteineae</taxon>
        <taxon>Pluteaceae</taxon>
        <taxon>Pluteus</taxon>
    </lineage>
</organism>
<evidence type="ECO:0000313" key="1">
    <source>
        <dbReference type="EMBL" id="TFK67176.1"/>
    </source>
</evidence>
<gene>
    <name evidence="1" type="ORF">BDN72DRAFT_843419</name>
</gene>
<sequence length="320" mass="37322">MSSPTTFSFNLPTELEREVFIFALQDEVTSPIALLLVAKYVYDWLIVDLYKTVLIRSFRQDISMDGIETYGHHTRHLLVEYGVDWHEQYGQHGHDVGDFISHFPNVYNIALWSLDRSGNEIQSLIELDHVTHLSLNIMDLKVDQQKDYYLRAMYTPAEDPELFEWVAELERKFAEFSRRVTHLEIPECVREAEDLHHLKYFTGLTHLCVLEHYADGVFEHVVEVCRKVEVIVFLIGPEDGDRFGEEKRFSVHLRIFELVKETDSFMEGLEDFGIEKSIREKIVPIHCRGFVAGWKRCAQGSEDMWALADGVIQERLRGRG</sequence>
<reference evidence="1 2" key="1">
    <citation type="journal article" date="2019" name="Nat. Ecol. Evol.">
        <title>Megaphylogeny resolves global patterns of mushroom evolution.</title>
        <authorList>
            <person name="Varga T."/>
            <person name="Krizsan K."/>
            <person name="Foldi C."/>
            <person name="Dima B."/>
            <person name="Sanchez-Garcia M."/>
            <person name="Sanchez-Ramirez S."/>
            <person name="Szollosi G.J."/>
            <person name="Szarkandi J.G."/>
            <person name="Papp V."/>
            <person name="Albert L."/>
            <person name="Andreopoulos W."/>
            <person name="Angelini C."/>
            <person name="Antonin V."/>
            <person name="Barry K.W."/>
            <person name="Bougher N.L."/>
            <person name="Buchanan P."/>
            <person name="Buyck B."/>
            <person name="Bense V."/>
            <person name="Catcheside P."/>
            <person name="Chovatia M."/>
            <person name="Cooper J."/>
            <person name="Damon W."/>
            <person name="Desjardin D."/>
            <person name="Finy P."/>
            <person name="Geml J."/>
            <person name="Haridas S."/>
            <person name="Hughes K."/>
            <person name="Justo A."/>
            <person name="Karasinski D."/>
            <person name="Kautmanova I."/>
            <person name="Kiss B."/>
            <person name="Kocsube S."/>
            <person name="Kotiranta H."/>
            <person name="LaButti K.M."/>
            <person name="Lechner B.E."/>
            <person name="Liimatainen K."/>
            <person name="Lipzen A."/>
            <person name="Lukacs Z."/>
            <person name="Mihaltcheva S."/>
            <person name="Morgado L.N."/>
            <person name="Niskanen T."/>
            <person name="Noordeloos M.E."/>
            <person name="Ohm R.A."/>
            <person name="Ortiz-Santana B."/>
            <person name="Ovrebo C."/>
            <person name="Racz N."/>
            <person name="Riley R."/>
            <person name="Savchenko A."/>
            <person name="Shiryaev A."/>
            <person name="Soop K."/>
            <person name="Spirin V."/>
            <person name="Szebenyi C."/>
            <person name="Tomsovsky M."/>
            <person name="Tulloss R.E."/>
            <person name="Uehling J."/>
            <person name="Grigoriev I.V."/>
            <person name="Vagvolgyi C."/>
            <person name="Papp T."/>
            <person name="Martin F.M."/>
            <person name="Miettinen O."/>
            <person name="Hibbett D.S."/>
            <person name="Nagy L.G."/>
        </authorList>
    </citation>
    <scope>NUCLEOTIDE SEQUENCE [LARGE SCALE GENOMIC DNA]</scope>
    <source>
        <strain evidence="1 2">NL-1719</strain>
    </source>
</reference>
<dbReference type="Proteomes" id="UP000308600">
    <property type="component" value="Unassembled WGS sequence"/>
</dbReference>
<accession>A0ACD3AN88</accession>
<keyword evidence="2" id="KW-1185">Reference proteome</keyword>
<evidence type="ECO:0000313" key="2">
    <source>
        <dbReference type="Proteomes" id="UP000308600"/>
    </source>
</evidence>
<dbReference type="EMBL" id="ML208383">
    <property type="protein sequence ID" value="TFK67176.1"/>
    <property type="molecule type" value="Genomic_DNA"/>
</dbReference>